<feature type="region of interest" description="Disordered" evidence="1">
    <location>
        <begin position="1"/>
        <end position="28"/>
    </location>
</feature>
<comment type="caution">
    <text evidence="2">The sequence shown here is derived from an EMBL/GenBank/DDBJ whole genome shotgun (WGS) entry which is preliminary data.</text>
</comment>
<name>A0A8E1C2X2_9SPHN</name>
<organism evidence="2 3">
    <name type="scientific">Sphingobium indicum F2</name>
    <dbReference type="NCBI Taxonomy" id="1450518"/>
    <lineage>
        <taxon>Bacteria</taxon>
        <taxon>Pseudomonadati</taxon>
        <taxon>Pseudomonadota</taxon>
        <taxon>Alphaproteobacteria</taxon>
        <taxon>Sphingomonadales</taxon>
        <taxon>Sphingomonadaceae</taxon>
        <taxon>Sphingobium</taxon>
    </lineage>
</organism>
<evidence type="ECO:0000313" key="3">
    <source>
        <dbReference type="Proteomes" id="UP000028135"/>
    </source>
</evidence>
<evidence type="ECO:0000256" key="1">
    <source>
        <dbReference type="SAM" id="MobiDB-lite"/>
    </source>
</evidence>
<dbReference type="RefSeq" id="WP_021223336.1">
    <property type="nucleotide sequence ID" value="NZ_JANF02000048.1"/>
</dbReference>
<dbReference type="AlphaFoldDB" id="A0A8E1C2X2"/>
<proteinExistence type="predicted"/>
<sequence>MPQSTPAAGHAPRPERRATAPALADALENPRDDLDRLIGDLRLATRFSQADFDRAEERMQMICAALMQPFRGGREPSASPLWLETRGGKCSALF</sequence>
<protein>
    <submittedName>
        <fullName evidence="2">Uncharacterized protein</fullName>
    </submittedName>
</protein>
<accession>A0A8E1C2X2</accession>
<gene>
    <name evidence="2" type="ORF">AL00_09410</name>
</gene>
<reference evidence="2 3" key="1">
    <citation type="submission" date="2014-05" db="EMBL/GenBank/DDBJ databases">
        <title>Genome Announcement of Sphingobium lucknowense F2.</title>
        <authorList>
            <person name="Lal R."/>
            <person name="Negi V."/>
            <person name="Lata P."/>
            <person name="Sangwan N."/>
            <person name="Gupta S.K."/>
            <person name="Rao D.L.N."/>
            <person name="Das S."/>
        </authorList>
    </citation>
    <scope>NUCLEOTIDE SEQUENCE [LARGE SCALE GENOMIC DNA]</scope>
    <source>
        <strain evidence="2 3">F2</strain>
    </source>
</reference>
<dbReference type="Proteomes" id="UP000028135">
    <property type="component" value="Unassembled WGS sequence"/>
</dbReference>
<evidence type="ECO:0000313" key="2">
    <source>
        <dbReference type="EMBL" id="KER36682.1"/>
    </source>
</evidence>
<dbReference type="EMBL" id="JANF02000048">
    <property type="protein sequence ID" value="KER36682.1"/>
    <property type="molecule type" value="Genomic_DNA"/>
</dbReference>